<dbReference type="Pfam" id="PF14900">
    <property type="entry name" value="DUF4493"/>
    <property type="match status" value="1"/>
</dbReference>
<reference evidence="1" key="1">
    <citation type="submission" date="2020-10" db="EMBL/GenBank/DDBJ databases">
        <authorList>
            <person name="Gilroy R."/>
        </authorList>
    </citation>
    <scope>NUCLEOTIDE SEQUENCE</scope>
    <source>
        <strain evidence="1">CHK158-818</strain>
    </source>
</reference>
<dbReference type="Proteomes" id="UP000824112">
    <property type="component" value="Unassembled WGS sequence"/>
</dbReference>
<dbReference type="InterPro" id="IPR027840">
    <property type="entry name" value="DUF4493"/>
</dbReference>
<accession>A0A9D1SD69</accession>
<comment type="caution">
    <text evidence="1">The sequence shown here is derived from an EMBL/GenBank/DDBJ whole genome shotgun (WGS) entry which is preliminary data.</text>
</comment>
<name>A0A9D1SD69_9BACT</name>
<dbReference type="AlphaFoldDB" id="A0A9D1SD69"/>
<sequence>MLLTACSAEDRDTTAGTGQITPVLTADYSVPLATDPAVLTTTLSQPDTKDFAVAILNEDGSLFRSWDSFSDFPANMDFPLGSFVFKATYGDMDKEGFDEPYFEGSEPFQVFDGQNTDIAVTCTLANAKVSLEYTEAFQNYFSDFATTLKTSNNNSIIFSKEETREAYVKPGQLTLQMSLVKPDGSSMSFSPEIFIAQACTHYKIKFDVNDGQVGDAELSITFDETTEETPITINLADGSFSTQSPFVTLMGFDSGVSKEVKELDASLGDLNVLITAPAGFASCTMTTASAYLQEKGWPAQVDLTALTPEQEALFSDMGLRLKGFENKDKMAYVDFSTLVSKLEYVEGKANHTFSLKATDSQGQATDEVTLSITSQPRTFALQTPDPVQIGSTEAVIPVQLDGDPSLVSVSYEDENGQVHTCSVTNVEQAGDQLYNLTVELPVENHPTEISASYFGTKISDPVTLETVTPRYTLSNSVGDVWARTATLTVTAEDPEEQAVVMEYLTLYNDDTKMTFTQQGADKIEVSGLTGGTEYRFKTTCTDSPDNTEFSNILSVTTEAELGVPNGDFEQLNQTINTTINQGGTWTITALSSSTGYQTTLSMVVSEPEGWASVNAKTCNLGASNKNSWYCIPSTFNTSLSWISHQPEAKVIGIGQSAYDSTADIYTSLSAQSGSNAMVVRNVAWDAAGADVGRDQKTGNTSFSNYYCERVPSIGNRSAGKLFLGTYSYANGQEVYTEGVAFASRPVQMQGYYKYVNDSQDAAEKGVVTVQIMNGDTEIGTASAELDATGNYTQFTLPIQYSHPELNATHLRIMFSSSNHADESSIKTTHYNSKDECCSRGAMLMVDNLTFSY</sequence>
<protein>
    <submittedName>
        <fullName evidence="1">DUF4493 domain-containing protein</fullName>
    </submittedName>
</protein>
<dbReference type="EMBL" id="DVNA01000227">
    <property type="protein sequence ID" value="HIU56089.1"/>
    <property type="molecule type" value="Genomic_DNA"/>
</dbReference>
<proteinExistence type="predicted"/>
<dbReference type="Gene3D" id="2.60.120.890">
    <property type="entry name" value="BT2081, beta-jelly-roll domain"/>
    <property type="match status" value="1"/>
</dbReference>
<reference evidence="1" key="2">
    <citation type="journal article" date="2021" name="PeerJ">
        <title>Extensive microbial diversity within the chicken gut microbiome revealed by metagenomics and culture.</title>
        <authorList>
            <person name="Gilroy R."/>
            <person name="Ravi A."/>
            <person name="Getino M."/>
            <person name="Pursley I."/>
            <person name="Horton D.L."/>
            <person name="Alikhan N.F."/>
            <person name="Baker D."/>
            <person name="Gharbi K."/>
            <person name="Hall N."/>
            <person name="Watson M."/>
            <person name="Adriaenssens E.M."/>
            <person name="Foster-Nyarko E."/>
            <person name="Jarju S."/>
            <person name="Secka A."/>
            <person name="Antonio M."/>
            <person name="Oren A."/>
            <person name="Chaudhuri R.R."/>
            <person name="La Ragione R."/>
            <person name="Hildebrand F."/>
            <person name="Pallen M.J."/>
        </authorList>
    </citation>
    <scope>NUCLEOTIDE SEQUENCE</scope>
    <source>
        <strain evidence="1">CHK158-818</strain>
    </source>
</reference>
<organism evidence="1 2">
    <name type="scientific">Candidatus Gallibacteroides avistercoris</name>
    <dbReference type="NCBI Taxonomy" id="2840833"/>
    <lineage>
        <taxon>Bacteria</taxon>
        <taxon>Pseudomonadati</taxon>
        <taxon>Bacteroidota</taxon>
        <taxon>Bacteroidia</taxon>
        <taxon>Bacteroidales</taxon>
        <taxon>Bacteroidaceae</taxon>
        <taxon>Bacteroidaceae incertae sedis</taxon>
        <taxon>Candidatus Gallibacteroides</taxon>
    </lineage>
</organism>
<evidence type="ECO:0000313" key="1">
    <source>
        <dbReference type="EMBL" id="HIU56089.1"/>
    </source>
</evidence>
<gene>
    <name evidence="1" type="ORF">IAB03_09835</name>
</gene>
<evidence type="ECO:0000313" key="2">
    <source>
        <dbReference type="Proteomes" id="UP000824112"/>
    </source>
</evidence>
<dbReference type="InterPro" id="IPR038653">
    <property type="entry name" value="Put_CMD_sf"/>
</dbReference>